<dbReference type="SUPFAM" id="SSF48726">
    <property type="entry name" value="Immunoglobulin"/>
    <property type="match status" value="3"/>
</dbReference>
<dbReference type="InterPro" id="IPR003599">
    <property type="entry name" value="Ig_sub"/>
</dbReference>
<dbReference type="EMBL" id="CACVKT020008977">
    <property type="protein sequence ID" value="CAC5419029.1"/>
    <property type="molecule type" value="Genomic_DNA"/>
</dbReference>
<dbReference type="Pfam" id="PF16095">
    <property type="entry name" value="COR-A"/>
    <property type="match status" value="1"/>
</dbReference>
<evidence type="ECO:0000259" key="6">
    <source>
        <dbReference type="PROSITE" id="PS50835"/>
    </source>
</evidence>
<dbReference type="OrthoDB" id="6078042at2759"/>
<evidence type="ECO:0000256" key="2">
    <source>
        <dbReference type="ARBA" id="ARBA00022490"/>
    </source>
</evidence>
<dbReference type="InterPro" id="IPR036388">
    <property type="entry name" value="WH-like_DNA-bd_sf"/>
</dbReference>
<dbReference type="SUPFAM" id="SSF52540">
    <property type="entry name" value="P-loop containing nucleoside triphosphate hydrolases"/>
    <property type="match status" value="1"/>
</dbReference>
<protein>
    <recommendedName>
        <fullName evidence="6">Ig-like domain-containing protein</fullName>
    </recommendedName>
</protein>
<evidence type="ECO:0000313" key="7">
    <source>
        <dbReference type="EMBL" id="CAC5419029.1"/>
    </source>
</evidence>
<dbReference type="PROSITE" id="PS50835">
    <property type="entry name" value="IG_LIKE"/>
    <property type="match status" value="1"/>
</dbReference>
<sequence>MWFKLLMLVQLCATFPLKCPEPAQWTLRANGHCADPSKYFCLKNDLINGYSENCTRSDFQQAGRKSVLRGGIDADVCSLKRYQPFPITFYTNVSTNCIFLKSVCNEEGQVVYDHGNRNTDTTCSCDYRQGYDFLVKPNNPCFCKASQEDCSCYLKTCSNTSLTLSADYQCMYKTDINVATQCRPIPEEDVSKKRTEIVGNIPVEQNSSFKARQTNLVPIVVLSLLFICALEIKSPESEMNLIEGETLTLQYKLSKKRLFPIKRLQLHFFKNDSFIAERENLRKQRNGRLNILTITNVTPKDKGLYTARVNRIQSQVTKVTVQSMFTSINQSICCIEGECLHLKCSVYSKEIGVQWLKNGIEIKENEKVSINSAGTDHQMTFKYAKVSDTGRYSVVARNVQKQLTVTVQALFKRPLKNKTIMEGLEVSFECEVEKPCPVVWYKDSKEVNPSSEIKIDSLQQTVHKLTILQTTLENKGKYEIKINNVISGADLDVKEMPDAIKQMNEHDRTMFLKAAKHGIAVRFNIRIIIVGKQGVGKTCLLRRLMSEGIADVQSTDGINIEVKKCKINIHTKEWIFKKGNESSLSEYPNDKFADCGFWDFAGQKEFYATHQTFLSRDAIYLLVVDVSEKFEMKTFKNMVENQFYKTGEYIDFWLDNIHCYTVNDTDKSMTIKSDLLNPPVIIIGTGIDKLQDEGKTKDRFKIFINNLLREHPKRKHLQQNETPKWGDNLPTRWIFLEKEIERLIDNKEFVISYDIAKDLASKCSFSLEEVTLELDSFLKYEHEIGNLIFFEDIKSYIILEPKWLVDVFKCFVAPFQFQSQYINMSQWSHLQSTGHLSNKLIEKLFTKVPMLNSTEHKGFALQVMEKFDIIVKPITTDNSEDYYMPCMIEASEFNDILETFNVRNIKCSRTSWFGLQFKFLPPAFFNHILVTFLKKYSLCIVGDRRLAIYRGIGVFDLEASKCLKLAVCLSENSVAMQVWQFKKGICYHENRKYLTQIVGMLQQKYRINIPYRCFFKCPDGTHHETAERIYLKDASKTAQHYCPEHASHTLVELRRFWFEEGEDIIDDQSKLISDYC</sequence>
<keyword evidence="3" id="KW-0597">Phosphoprotein</keyword>
<dbReference type="InterPro" id="IPR013783">
    <property type="entry name" value="Ig-like_fold"/>
</dbReference>
<name>A0A6J8EE48_MYTCO</name>
<dbReference type="GO" id="GO:0005737">
    <property type="term" value="C:cytoplasm"/>
    <property type="evidence" value="ECO:0007669"/>
    <property type="project" value="UniProtKB-SubCell"/>
</dbReference>
<comment type="subcellular location">
    <subcellularLocation>
        <location evidence="1">Cytoplasm</location>
    </subcellularLocation>
</comment>
<dbReference type="PANTHER" id="PTHR35971">
    <property type="entry name" value="SI:DKEY-31G6.6"/>
    <property type="match status" value="1"/>
</dbReference>
<proteinExistence type="predicted"/>
<keyword evidence="4" id="KW-0677">Repeat</keyword>
<dbReference type="InterPro" id="IPR007110">
    <property type="entry name" value="Ig-like_dom"/>
</dbReference>
<feature type="domain" description="Ig-like" evidence="6">
    <location>
        <begin position="336"/>
        <end position="406"/>
    </location>
</feature>
<reference evidence="7 8" key="1">
    <citation type="submission" date="2020-06" db="EMBL/GenBank/DDBJ databases">
        <authorList>
            <person name="Li R."/>
            <person name="Bekaert M."/>
        </authorList>
    </citation>
    <scope>NUCLEOTIDE SEQUENCE [LARGE SCALE GENOMIC DNA]</scope>
    <source>
        <strain evidence="8">wild</strain>
    </source>
</reference>
<dbReference type="PRINTS" id="PR00449">
    <property type="entry name" value="RASTRNSFRMNG"/>
</dbReference>
<dbReference type="Gene3D" id="3.40.50.300">
    <property type="entry name" value="P-loop containing nucleotide triphosphate hydrolases"/>
    <property type="match status" value="1"/>
</dbReference>
<evidence type="ECO:0000256" key="5">
    <source>
        <dbReference type="ARBA" id="ARBA00023157"/>
    </source>
</evidence>
<dbReference type="InterPro" id="IPR013098">
    <property type="entry name" value="Ig_I-set"/>
</dbReference>
<dbReference type="AlphaFoldDB" id="A0A6J8EE48"/>
<dbReference type="InterPro" id="IPR032171">
    <property type="entry name" value="COR-A"/>
</dbReference>
<dbReference type="Pfam" id="PF08477">
    <property type="entry name" value="Roc"/>
    <property type="match status" value="1"/>
</dbReference>
<evidence type="ECO:0000256" key="4">
    <source>
        <dbReference type="ARBA" id="ARBA00022737"/>
    </source>
</evidence>
<dbReference type="Gene3D" id="2.60.40.10">
    <property type="entry name" value="Immunoglobulins"/>
    <property type="match status" value="3"/>
</dbReference>
<keyword evidence="5" id="KW-1015">Disulfide bond</keyword>
<dbReference type="Gene3D" id="1.10.10.10">
    <property type="entry name" value="Winged helix-like DNA-binding domain superfamily/Winged helix DNA-binding domain"/>
    <property type="match status" value="1"/>
</dbReference>
<keyword evidence="8" id="KW-1185">Reference proteome</keyword>
<dbReference type="Proteomes" id="UP000507470">
    <property type="component" value="Unassembled WGS sequence"/>
</dbReference>
<evidence type="ECO:0000313" key="8">
    <source>
        <dbReference type="Proteomes" id="UP000507470"/>
    </source>
</evidence>
<evidence type="ECO:0000256" key="1">
    <source>
        <dbReference type="ARBA" id="ARBA00004496"/>
    </source>
</evidence>
<gene>
    <name evidence="7" type="ORF">MCOR_51419</name>
</gene>
<evidence type="ECO:0000256" key="3">
    <source>
        <dbReference type="ARBA" id="ARBA00022553"/>
    </source>
</evidence>
<dbReference type="SMART" id="SM00409">
    <property type="entry name" value="IG"/>
    <property type="match status" value="3"/>
</dbReference>
<organism evidence="7 8">
    <name type="scientific">Mytilus coruscus</name>
    <name type="common">Sea mussel</name>
    <dbReference type="NCBI Taxonomy" id="42192"/>
    <lineage>
        <taxon>Eukaryota</taxon>
        <taxon>Metazoa</taxon>
        <taxon>Spiralia</taxon>
        <taxon>Lophotrochozoa</taxon>
        <taxon>Mollusca</taxon>
        <taxon>Bivalvia</taxon>
        <taxon>Autobranchia</taxon>
        <taxon>Pteriomorphia</taxon>
        <taxon>Mytilida</taxon>
        <taxon>Mytiloidea</taxon>
        <taxon>Mytilidae</taxon>
        <taxon>Mytilinae</taxon>
        <taxon>Mytilus</taxon>
    </lineage>
</organism>
<dbReference type="InterPro" id="IPR052385">
    <property type="entry name" value="Obscurin/Obscurin-like_Reg"/>
</dbReference>
<keyword evidence="2" id="KW-0963">Cytoplasm</keyword>
<dbReference type="PANTHER" id="PTHR35971:SF5">
    <property type="entry name" value="OBSCURIN LIKE CYTOSKELETAL ADAPTOR 1"/>
    <property type="match status" value="1"/>
</dbReference>
<accession>A0A6J8EE48</accession>
<dbReference type="Pfam" id="PF07679">
    <property type="entry name" value="I-set"/>
    <property type="match status" value="2"/>
</dbReference>
<dbReference type="InterPro" id="IPR027417">
    <property type="entry name" value="P-loop_NTPase"/>
</dbReference>
<dbReference type="InterPro" id="IPR036179">
    <property type="entry name" value="Ig-like_dom_sf"/>
</dbReference>